<evidence type="ECO:0000313" key="3">
    <source>
        <dbReference type="Proteomes" id="UP001454036"/>
    </source>
</evidence>
<name>A0AAV3R2V5_LITER</name>
<dbReference type="Proteomes" id="UP001454036">
    <property type="component" value="Unassembled WGS sequence"/>
</dbReference>
<keyword evidence="3" id="KW-1185">Reference proteome</keyword>
<reference evidence="2 3" key="1">
    <citation type="submission" date="2024-01" db="EMBL/GenBank/DDBJ databases">
        <title>The complete chloroplast genome sequence of Lithospermum erythrorhizon: insights into the phylogenetic relationship among Boraginaceae species and the maternal lineages of purple gromwells.</title>
        <authorList>
            <person name="Okada T."/>
            <person name="Watanabe K."/>
        </authorList>
    </citation>
    <scope>NUCLEOTIDE SEQUENCE [LARGE SCALE GENOMIC DNA]</scope>
</reference>
<organism evidence="2 3">
    <name type="scientific">Lithospermum erythrorhizon</name>
    <name type="common">Purple gromwell</name>
    <name type="synonym">Lithospermum officinale var. erythrorhizon</name>
    <dbReference type="NCBI Taxonomy" id="34254"/>
    <lineage>
        <taxon>Eukaryota</taxon>
        <taxon>Viridiplantae</taxon>
        <taxon>Streptophyta</taxon>
        <taxon>Embryophyta</taxon>
        <taxon>Tracheophyta</taxon>
        <taxon>Spermatophyta</taxon>
        <taxon>Magnoliopsida</taxon>
        <taxon>eudicotyledons</taxon>
        <taxon>Gunneridae</taxon>
        <taxon>Pentapetalae</taxon>
        <taxon>asterids</taxon>
        <taxon>lamiids</taxon>
        <taxon>Boraginales</taxon>
        <taxon>Boraginaceae</taxon>
        <taxon>Boraginoideae</taxon>
        <taxon>Lithospermeae</taxon>
        <taxon>Lithospermum</taxon>
    </lineage>
</organism>
<comment type="caution">
    <text evidence="2">The sequence shown here is derived from an EMBL/GenBank/DDBJ whole genome shotgun (WGS) entry which is preliminary data.</text>
</comment>
<feature type="compositionally biased region" description="Basic and acidic residues" evidence="1">
    <location>
        <begin position="203"/>
        <end position="224"/>
    </location>
</feature>
<protein>
    <submittedName>
        <fullName evidence="2">Uncharacterized protein</fullName>
    </submittedName>
</protein>
<sequence>MDILEGACVMTIVETVGLYRTKLVKRVIYNLNDDDSNNGKVHNGEKGNMVVNEITDTAKIIIPSVGVTTGKEKTIADHSDILNYVDPSVDNIANEFWNVTRTRIAERGIKNGGAEPVVQPTAIVSWHLEDEFRASGKSIFAVIRKWLASTDIVNGRRSSKKSISCNISHVPTTEIIEVSGEAPRRMMQGVTQNCTNVGTNITDSHDDTGQSEQNTHKVVKDTVA</sequence>
<evidence type="ECO:0000313" key="2">
    <source>
        <dbReference type="EMBL" id="GAA0169385.1"/>
    </source>
</evidence>
<evidence type="ECO:0000256" key="1">
    <source>
        <dbReference type="SAM" id="MobiDB-lite"/>
    </source>
</evidence>
<dbReference type="EMBL" id="BAABME010006829">
    <property type="protein sequence ID" value="GAA0169385.1"/>
    <property type="molecule type" value="Genomic_DNA"/>
</dbReference>
<accession>A0AAV3R2V5</accession>
<dbReference type="AlphaFoldDB" id="A0AAV3R2V5"/>
<proteinExistence type="predicted"/>
<gene>
    <name evidence="2" type="ORF">LIER_23887</name>
</gene>
<feature type="region of interest" description="Disordered" evidence="1">
    <location>
        <begin position="202"/>
        <end position="224"/>
    </location>
</feature>